<protein>
    <recommendedName>
        <fullName evidence="2">Sacsin/Nov domain-containing protein</fullName>
    </recommendedName>
</protein>
<reference evidence="3 4" key="1">
    <citation type="submission" date="2024-09" db="EMBL/GenBank/DDBJ databases">
        <title>Itraconazole resistance in Madurella fahalii resulting from another homologue of gene encoding cytochrome P450 14-alpha sterol demethylase (CYP51).</title>
        <authorList>
            <person name="Yoshioka I."/>
            <person name="Fahal A.H."/>
            <person name="Kaneko S."/>
            <person name="Yaguchi T."/>
        </authorList>
    </citation>
    <scope>NUCLEOTIDE SEQUENCE [LARGE SCALE GENOMIC DNA]</scope>
    <source>
        <strain evidence="3 4">IFM 68171</strain>
    </source>
</reference>
<feature type="compositionally biased region" description="Basic and acidic residues" evidence="1">
    <location>
        <begin position="1223"/>
        <end position="1233"/>
    </location>
</feature>
<feature type="region of interest" description="Disordered" evidence="1">
    <location>
        <begin position="1201"/>
        <end position="1286"/>
    </location>
</feature>
<dbReference type="RefSeq" id="XP_070917359.1">
    <property type="nucleotide sequence ID" value="XM_071061258.1"/>
</dbReference>
<feature type="compositionally biased region" description="Polar residues" evidence="1">
    <location>
        <begin position="1213"/>
        <end position="1222"/>
    </location>
</feature>
<evidence type="ECO:0000313" key="4">
    <source>
        <dbReference type="Proteomes" id="UP001628179"/>
    </source>
</evidence>
<accession>A0ABQ0GCY5</accession>
<keyword evidence="4" id="KW-1185">Reference proteome</keyword>
<gene>
    <name evidence="3" type="ORF">MFIFM68171_05838</name>
</gene>
<proteinExistence type="predicted"/>
<dbReference type="Proteomes" id="UP001628179">
    <property type="component" value="Unassembled WGS sequence"/>
</dbReference>
<dbReference type="SUPFAM" id="SSF55874">
    <property type="entry name" value="ATPase domain of HSP90 chaperone/DNA topoisomerase II/histidine kinase"/>
    <property type="match status" value="1"/>
</dbReference>
<evidence type="ECO:0000313" key="3">
    <source>
        <dbReference type="EMBL" id="GAB1315628.1"/>
    </source>
</evidence>
<dbReference type="GeneID" id="98176581"/>
<feature type="region of interest" description="Disordered" evidence="1">
    <location>
        <begin position="2206"/>
        <end position="2309"/>
    </location>
</feature>
<evidence type="ECO:0000256" key="1">
    <source>
        <dbReference type="SAM" id="MobiDB-lite"/>
    </source>
</evidence>
<dbReference type="EMBL" id="BAAFSV010000003">
    <property type="protein sequence ID" value="GAB1315628.1"/>
    <property type="molecule type" value="Genomic_DNA"/>
</dbReference>
<dbReference type="Pfam" id="PF25794">
    <property type="entry name" value="SACS"/>
    <property type="match status" value="1"/>
</dbReference>
<sequence length="2309" mass="258342">MDYPQTVDQARNHIRDIRTEKGLEGPQYNLRDMHAALDLLSEALYQKSTHFILELIQNADDNSYRHSSPSVDIRYKDRLLLFSCNEVGFSRGDVDAICRIGRSTKARRYQASGYIGEKGIGFKSVFRVSDIVWIKSGNYSFKFDKSQTLGMIAPIWAEFPCDMKVKPDHTNILLRLADSYNEDELIREIKSLDPRLLLFLRKLKEVRVSISNRGGLDWETAIKRTDQNDRSDGLRYVTLNNGDVYQQYMVTSFVAQDLARDPKRPGYTESELVLGFPVGFDNSPILNSQNVHAFLPIRDYGFKYIIQADLLLTASRENIDASSAWNLSLLRAIPSAMLSAVHQFNRGQLKYGWLAFLRRRPPIQDFFYALEDEVEALLAQHPILETAFMKWARPVDLFQVPARFWDTNEAPLLLSTGTTHKYLSSGYRNGDWDILKRLGVRQQTTEMFLDDLAHLVEHLPTEFRNRPDSWHASLSEVLSTILNQNKPVYRHKIAGMAIIPLRDGRWVPAGTENVFFEASAPALEIPPGIEVLLVDRSVSHNSVRVQLLVQLGVKRFSHVHACALIARMHANPSFQQQPDLNEPSHLVSQVRFLYHASWTNPEGREIYFVGRDGEVARGNKFYIDSTHPFAATSWPSSFRSKVKFLHADYVSGKTKLHESERWTAWLAEQCGVNIFPVLVTTGPGGRFELSEDFRLLMRVSDPRRILSLLRAQWSLYSKWIDTEFSTHDSEEQANNSCRSVLVEELGSLRVRCRDGTIAPLRETSLPLSDLPASLAAQLRLLDIEDPDSSTWHFLKHLGVGITFDNRVFLDQLRVLQGTDISLQDVTSLYRELERWGPAPEELRKTFEEEDLIYVPSTPGARGAWVNSTRCIWDGQWSLRRTACLKRYYPYLQLFFHRTLRIGDASLSTLVTEASMISPSDPLDYIAELFVSISGCLTTVLAVGELELVRGLKKSQIFPIRKKETPASAPFDELQAVTEKDVWLIADQLHLQQCFERRIDMLAFNAKDVRQMLHFLNEVGVSSRLLSSVASSLVEVEGGVKLLREYTGLMRSKAALIASLIHTTNPGQQNKQTLYRSLRSLEVFLVDRVVLRWTLRFVDGTEVAGSPDIGRIKTSNENGKFRIYLTSVDADPAEPPPELVEELLKLCGIKDAVLLQQVLMRSNISSLGEMLLRRGFTVEAFDEASSTREDQQSEIDVGAASFPAKGGKELGKPNQKQALSTTTENHDLENDIQERGGGLPDEPTEWPFEEERTLTLPDSGYGSASKAATTASKSVSNQESDHDDNASVVTGDLSLDLPPASADAYVDAFVKRILESIADFQADQALHSQIIQELPLLLRRFALRISLESGSADGKAVGVFTRKNKARITDALQQVLETNQPQVDDRSVDTDSTASQPHNLRVELGMTYDEKVRGWSTTEPESCEGMSIWEQSQQNIWDELHQREQDDADEGIHLSDSDTARINFVSNTTSFSWFLDSIRSRYQLDYSAANVLTNIQSSVALFLPEYRGNRALRRQQVTLWMDWNPKLFAEQQQYPGIHSIPSGLTITGSAMKSQLSTCRSYLKQTWPTTGEVVLKGLVELTTATNSDDIITIRLFDGLILTLQPADETVEVYCDGLFDSILEVVEILAWLGAALREASTIDKITYSVVDVRINEKAAELDSHPQLSLKFTEEELSSAAMPTKMDGACWLHGLFRNPVIAKGFPILTRQKGTSGLEVPLEVMAHLVHAAQLTLFNSRALIKGFNAALVPTAYEESIILWHFILNEDHKRLPYSDERIARSPTITLSEVTSRIQIVRHIVGWAPAAAYNIGSPTANYDIGWSSPDFVGPGCALEKFVISGGPGFITGGAEFSLGRKDRSPMIMRNATYFESLSGLSSSYVVLYDTRDQRAWLSNGLHTLLHLVRTSLREDQKGDFSDECLLNHSLLEEDPDQADPKATIRFLKNRRNLEQPVFPALDEIHTEQTTTAGGQSKMTHHRTSTTVRLKDRVTQVMEVLWQLIDHQATLDLYASGVPIRLPRSKLEGYRFMEVASRRQVTPRVVHLRAFGGAGKSWVDFIRAIRGVVLFGEGFGELISPSLSADTDTNATCSRWNTMPKCRDYLAVSAYDLNRIIHQEGSRISGPVKLAPGIFWNHSPGAFERCGCDSRIDKGKGPASILKAPSALFCRPCDRVQVLLPARLALIPRAAATPARSIDPNGAFIFGRSELFPWRWPDQGDPRREDPVEMGSSAAATEADQSVSSATASSSTRSPSSVGGLGGSVSITPPTTVSVSSPPSSQLGDSVATPGEMIKKSRPGRRGMKRVWESIRGFSSGG</sequence>
<dbReference type="InterPro" id="IPR058210">
    <property type="entry name" value="SACS/Nov_dom"/>
</dbReference>
<comment type="caution">
    <text evidence="3">The sequence shown here is derived from an EMBL/GenBank/DDBJ whole genome shotgun (WGS) entry which is preliminary data.</text>
</comment>
<dbReference type="InterPro" id="IPR052957">
    <property type="entry name" value="Auxin_embryo_med"/>
</dbReference>
<dbReference type="InterPro" id="IPR036890">
    <property type="entry name" value="HATPase_C_sf"/>
</dbReference>
<dbReference type="Gene3D" id="3.30.565.10">
    <property type="entry name" value="Histidine kinase-like ATPase, C-terminal domain"/>
    <property type="match status" value="1"/>
</dbReference>
<feature type="compositionally biased region" description="Low complexity" evidence="1">
    <location>
        <begin position="2233"/>
        <end position="2272"/>
    </location>
</feature>
<feature type="compositionally biased region" description="Basic residues" evidence="1">
    <location>
        <begin position="2287"/>
        <end position="2296"/>
    </location>
</feature>
<dbReference type="NCBIfam" id="NF047352">
    <property type="entry name" value="P_loop_sacsin"/>
    <property type="match status" value="1"/>
</dbReference>
<evidence type="ECO:0000259" key="2">
    <source>
        <dbReference type="Pfam" id="PF25794"/>
    </source>
</evidence>
<feature type="compositionally biased region" description="Basic and acidic residues" evidence="1">
    <location>
        <begin position="2209"/>
        <end position="2218"/>
    </location>
</feature>
<feature type="domain" description="Sacsin/Nov" evidence="2">
    <location>
        <begin position="45"/>
        <end position="145"/>
    </location>
</feature>
<name>A0ABQ0GCY5_9PEZI</name>
<organism evidence="3 4">
    <name type="scientific">Madurella fahalii</name>
    <dbReference type="NCBI Taxonomy" id="1157608"/>
    <lineage>
        <taxon>Eukaryota</taxon>
        <taxon>Fungi</taxon>
        <taxon>Dikarya</taxon>
        <taxon>Ascomycota</taxon>
        <taxon>Pezizomycotina</taxon>
        <taxon>Sordariomycetes</taxon>
        <taxon>Sordariomycetidae</taxon>
        <taxon>Sordariales</taxon>
        <taxon>Sordariales incertae sedis</taxon>
        <taxon>Madurella</taxon>
    </lineage>
</organism>
<dbReference type="PANTHER" id="PTHR32387">
    <property type="entry name" value="WU:FJ29H11"/>
    <property type="match status" value="1"/>
</dbReference>
<feature type="compositionally biased region" description="Low complexity" evidence="1">
    <location>
        <begin position="1262"/>
        <end position="1273"/>
    </location>
</feature>
<dbReference type="PANTHER" id="PTHR32387:SF0">
    <property type="entry name" value="PROTEIN NO VEIN"/>
    <property type="match status" value="1"/>
</dbReference>